<name>E6PQC3_9ZZZZ</name>
<reference evidence="1" key="1">
    <citation type="submission" date="2009-10" db="EMBL/GenBank/DDBJ databases">
        <title>Diversity of trophic interactions inside an arsenic-rich microbial ecosystem.</title>
        <authorList>
            <person name="Bertin P.N."/>
            <person name="Heinrich-Salmeron A."/>
            <person name="Pelletier E."/>
            <person name="Goulhen-Chollet F."/>
            <person name="Arsene-Ploetze F."/>
            <person name="Gallien S."/>
            <person name="Calteau A."/>
            <person name="Vallenet D."/>
            <person name="Casiot C."/>
            <person name="Chane-Woon-Ming B."/>
            <person name="Giloteaux L."/>
            <person name="Barakat M."/>
            <person name="Bonnefoy V."/>
            <person name="Bruneel O."/>
            <person name="Chandler M."/>
            <person name="Cleiss J."/>
            <person name="Duran R."/>
            <person name="Elbaz-Poulichet F."/>
            <person name="Fonknechten N."/>
            <person name="Lauga B."/>
            <person name="Mornico D."/>
            <person name="Ortet P."/>
            <person name="Schaeffer C."/>
            <person name="Siguier P."/>
            <person name="Alexander Thil Smith A."/>
            <person name="Van Dorsselaer A."/>
            <person name="Weissenbach J."/>
            <person name="Medigue C."/>
            <person name="Le Paslier D."/>
        </authorList>
    </citation>
    <scope>NUCLEOTIDE SEQUENCE</scope>
</reference>
<dbReference type="EMBL" id="CABM01000042">
    <property type="protein sequence ID" value="CBH97127.1"/>
    <property type="molecule type" value="Genomic_DNA"/>
</dbReference>
<proteinExistence type="predicted"/>
<gene>
    <name evidence="1" type="ORF">CARN2_2599</name>
</gene>
<protein>
    <submittedName>
        <fullName evidence="1">Uncharacterized protein</fullName>
    </submittedName>
</protein>
<organism evidence="1">
    <name type="scientific">mine drainage metagenome</name>
    <dbReference type="NCBI Taxonomy" id="410659"/>
    <lineage>
        <taxon>unclassified sequences</taxon>
        <taxon>metagenomes</taxon>
        <taxon>ecological metagenomes</taxon>
    </lineage>
</organism>
<comment type="caution">
    <text evidence="1">The sequence shown here is derived from an EMBL/GenBank/DDBJ whole genome shotgun (WGS) entry which is preliminary data.</text>
</comment>
<sequence>MGPWGHRQTREAIMVLSSGKSWDPTSQQFDYDPNDPRVQELFAQIEGLRLENRGQFKPERVQLRGAGHVAGPLKDVQGALIVNDDGQGAVTLLASMPLEEHQSCFVRRHLGMPGESERLYDVLRCRQGTRPQDAENRIWIAYLKIMSRGGIQADAQRL</sequence>
<evidence type="ECO:0000313" key="1">
    <source>
        <dbReference type="EMBL" id="CBH97127.1"/>
    </source>
</evidence>
<dbReference type="AlphaFoldDB" id="E6PQC3"/>
<accession>E6PQC3</accession>